<organism evidence="1 2">
    <name type="scientific">Nonomuraea maritima</name>
    <dbReference type="NCBI Taxonomy" id="683260"/>
    <lineage>
        <taxon>Bacteria</taxon>
        <taxon>Bacillati</taxon>
        <taxon>Actinomycetota</taxon>
        <taxon>Actinomycetes</taxon>
        <taxon>Streptosporangiales</taxon>
        <taxon>Streptosporangiaceae</taxon>
        <taxon>Nonomuraea</taxon>
    </lineage>
</organism>
<proteinExistence type="predicted"/>
<dbReference type="AlphaFoldDB" id="A0A1G9MPC8"/>
<dbReference type="STRING" id="683260.SAMN05421874_128128"/>
<evidence type="ECO:0000313" key="2">
    <source>
        <dbReference type="Proteomes" id="UP000198683"/>
    </source>
</evidence>
<dbReference type="EMBL" id="FNFB01000028">
    <property type="protein sequence ID" value="SDL76146.1"/>
    <property type="molecule type" value="Genomic_DNA"/>
</dbReference>
<protein>
    <submittedName>
        <fullName evidence="1">Uncharacterized protein</fullName>
    </submittedName>
</protein>
<name>A0A1G9MPC8_9ACTN</name>
<dbReference type="Proteomes" id="UP000198683">
    <property type="component" value="Unassembled WGS sequence"/>
</dbReference>
<reference evidence="1 2" key="1">
    <citation type="submission" date="2016-10" db="EMBL/GenBank/DDBJ databases">
        <authorList>
            <person name="de Groot N.N."/>
        </authorList>
    </citation>
    <scope>NUCLEOTIDE SEQUENCE [LARGE SCALE GENOMIC DNA]</scope>
    <source>
        <strain evidence="1 2">CGMCC 4.5681</strain>
    </source>
</reference>
<gene>
    <name evidence="1" type="ORF">SAMN05421874_128128</name>
</gene>
<keyword evidence="2" id="KW-1185">Reference proteome</keyword>
<accession>A0A1G9MPC8</accession>
<sequence length="215" mass="23848">MIAMKSDTPVVDDRPAIDFYWTPDEMAAIVATSAGATRNVIDGVAWMAATDLLAGHHPLIPFHQVRDDIAVQLYGSARTYTADHFGKTWTWCSLVHEAVMAADDHLFQGRAYEYAERNGVATTRTRVGRIITERAAAHIWPKGTALCQRVNPNPLCRYTELREAREFVMYHALAYIEGHTGKAPARRDEGVFDLLDDATAKALLDRLAVIALPAN</sequence>
<evidence type="ECO:0000313" key="1">
    <source>
        <dbReference type="EMBL" id="SDL76146.1"/>
    </source>
</evidence>